<dbReference type="HOGENOM" id="CLU_2311776_0_0_1"/>
<dbReference type="EnsemblProtists" id="PYU1_T013541">
    <property type="protein sequence ID" value="PYU1_T013541"/>
    <property type="gene ID" value="PYU1_G013512"/>
</dbReference>
<sequence>MITHVPAQFTEVIYPSDRRIKTNIADIDEDDILQRLQTLEIKSYRYSKEWRELRGIPDTERKRVDRFWRGVDSTWQRVIVEWIEQPVCGRLDFRGEWHWR</sequence>
<evidence type="ECO:0000313" key="3">
    <source>
        <dbReference type="Proteomes" id="UP000019132"/>
    </source>
</evidence>
<dbReference type="EMBL" id="GL376593">
    <property type="status" value="NOT_ANNOTATED_CDS"/>
    <property type="molecule type" value="Genomic_DNA"/>
</dbReference>
<evidence type="ECO:0000313" key="2">
    <source>
        <dbReference type="EnsemblProtists" id="PYU1_T013541"/>
    </source>
</evidence>
<evidence type="ECO:0000259" key="1">
    <source>
        <dbReference type="Pfam" id="PF13884"/>
    </source>
</evidence>
<dbReference type="Proteomes" id="UP000019132">
    <property type="component" value="Unassembled WGS sequence"/>
</dbReference>
<dbReference type="InterPro" id="IPR030392">
    <property type="entry name" value="S74_ICA"/>
</dbReference>
<reference evidence="3" key="2">
    <citation type="submission" date="2010-04" db="EMBL/GenBank/DDBJ databases">
        <authorList>
            <person name="Buell R."/>
            <person name="Hamilton J."/>
            <person name="Hostetler J."/>
        </authorList>
    </citation>
    <scope>NUCLEOTIDE SEQUENCE [LARGE SCALE GENOMIC DNA]</scope>
    <source>
        <strain evidence="3">DAOM:BR144</strain>
    </source>
</reference>
<dbReference type="VEuPathDB" id="FungiDB:PYU1_G013512"/>
<name>K3X8J2_GLOUD</name>
<reference evidence="2" key="3">
    <citation type="submission" date="2015-02" db="UniProtKB">
        <authorList>
            <consortium name="EnsemblProtists"/>
        </authorList>
    </citation>
    <scope>IDENTIFICATION</scope>
    <source>
        <strain evidence="2">DAOM BR144</strain>
    </source>
</reference>
<protein>
    <recommendedName>
        <fullName evidence="1">Peptidase S74 domain-containing protein</fullName>
    </recommendedName>
</protein>
<feature type="domain" description="Peptidase S74" evidence="1">
    <location>
        <begin position="16"/>
        <end position="58"/>
    </location>
</feature>
<organism evidence="2 3">
    <name type="scientific">Globisporangium ultimum (strain ATCC 200006 / CBS 805.95 / DAOM BR144)</name>
    <name type="common">Pythium ultimum</name>
    <dbReference type="NCBI Taxonomy" id="431595"/>
    <lineage>
        <taxon>Eukaryota</taxon>
        <taxon>Sar</taxon>
        <taxon>Stramenopiles</taxon>
        <taxon>Oomycota</taxon>
        <taxon>Peronosporomycetes</taxon>
        <taxon>Pythiales</taxon>
        <taxon>Pythiaceae</taxon>
        <taxon>Globisporangium</taxon>
    </lineage>
</organism>
<dbReference type="Pfam" id="PF13884">
    <property type="entry name" value="Peptidase_S74"/>
    <property type="match status" value="1"/>
</dbReference>
<proteinExistence type="predicted"/>
<dbReference type="AlphaFoldDB" id="K3X8J2"/>
<dbReference type="STRING" id="431595.K3X8J2"/>
<dbReference type="InParanoid" id="K3X8J2"/>
<accession>K3X8J2</accession>
<keyword evidence="3" id="KW-1185">Reference proteome</keyword>
<reference evidence="3" key="1">
    <citation type="journal article" date="2010" name="Genome Biol.">
        <title>Genome sequence of the necrotrophic plant pathogen Pythium ultimum reveals original pathogenicity mechanisms and effector repertoire.</title>
        <authorList>
            <person name="Levesque C.A."/>
            <person name="Brouwer H."/>
            <person name="Cano L."/>
            <person name="Hamilton J.P."/>
            <person name="Holt C."/>
            <person name="Huitema E."/>
            <person name="Raffaele S."/>
            <person name="Robideau G.P."/>
            <person name="Thines M."/>
            <person name="Win J."/>
            <person name="Zerillo M.M."/>
            <person name="Beakes G.W."/>
            <person name="Boore J.L."/>
            <person name="Busam D."/>
            <person name="Dumas B."/>
            <person name="Ferriera S."/>
            <person name="Fuerstenberg S.I."/>
            <person name="Gachon C.M."/>
            <person name="Gaulin E."/>
            <person name="Govers F."/>
            <person name="Grenville-Briggs L."/>
            <person name="Horner N."/>
            <person name="Hostetler J."/>
            <person name="Jiang R.H."/>
            <person name="Johnson J."/>
            <person name="Krajaejun T."/>
            <person name="Lin H."/>
            <person name="Meijer H.J."/>
            <person name="Moore B."/>
            <person name="Morris P."/>
            <person name="Phuntmart V."/>
            <person name="Puiu D."/>
            <person name="Shetty J."/>
            <person name="Stajich J.E."/>
            <person name="Tripathy S."/>
            <person name="Wawra S."/>
            <person name="van West P."/>
            <person name="Whitty B.R."/>
            <person name="Coutinho P.M."/>
            <person name="Henrissat B."/>
            <person name="Martin F."/>
            <person name="Thomas P.D."/>
            <person name="Tyler B.M."/>
            <person name="De Vries R.P."/>
            <person name="Kamoun S."/>
            <person name="Yandell M."/>
            <person name="Tisserat N."/>
            <person name="Buell C.R."/>
        </authorList>
    </citation>
    <scope>NUCLEOTIDE SEQUENCE</scope>
    <source>
        <strain evidence="3">DAOM:BR144</strain>
    </source>
</reference>